<evidence type="ECO:0000313" key="2">
    <source>
        <dbReference type="EMBL" id="SFV26321.1"/>
    </source>
</evidence>
<accession>A0A1I7MVA4</accession>
<dbReference type="SUPFAM" id="SSF52833">
    <property type="entry name" value="Thioredoxin-like"/>
    <property type="match status" value="1"/>
</dbReference>
<dbReference type="OrthoDB" id="7362982at2"/>
<evidence type="ECO:0000256" key="1">
    <source>
        <dbReference type="SAM" id="SignalP"/>
    </source>
</evidence>
<keyword evidence="1" id="KW-0732">Signal</keyword>
<reference evidence="3" key="1">
    <citation type="submission" date="2016-10" db="EMBL/GenBank/DDBJ databases">
        <authorList>
            <person name="Varghese N."/>
            <person name="Submissions S."/>
        </authorList>
    </citation>
    <scope>NUCLEOTIDE SEQUENCE [LARGE SCALE GENOMIC DNA]</scope>
    <source>
        <strain evidence="3">DSM 1565</strain>
    </source>
</reference>
<dbReference type="Gene3D" id="3.40.30.10">
    <property type="entry name" value="Glutaredoxin"/>
    <property type="match status" value="1"/>
</dbReference>
<organism evidence="2 3">
    <name type="scientific">Hyphomicrobium facile</name>
    <dbReference type="NCBI Taxonomy" id="51670"/>
    <lineage>
        <taxon>Bacteria</taxon>
        <taxon>Pseudomonadati</taxon>
        <taxon>Pseudomonadota</taxon>
        <taxon>Alphaproteobacteria</taxon>
        <taxon>Hyphomicrobiales</taxon>
        <taxon>Hyphomicrobiaceae</taxon>
        <taxon>Hyphomicrobium</taxon>
    </lineage>
</organism>
<proteinExistence type="predicted"/>
<gene>
    <name evidence="2" type="ORF">SAMN04488557_0423</name>
</gene>
<dbReference type="InterPro" id="IPR036249">
    <property type="entry name" value="Thioredoxin-like_sf"/>
</dbReference>
<dbReference type="EMBL" id="FPCH01000001">
    <property type="protein sequence ID" value="SFV26321.1"/>
    <property type="molecule type" value="Genomic_DNA"/>
</dbReference>
<name>A0A1I7MVA4_9HYPH</name>
<dbReference type="RefSeq" id="WP_092863528.1">
    <property type="nucleotide sequence ID" value="NZ_FPCH01000001.1"/>
</dbReference>
<evidence type="ECO:0000313" key="3">
    <source>
        <dbReference type="Proteomes" id="UP000199423"/>
    </source>
</evidence>
<feature type="chain" id="PRO_5011544886" evidence="1">
    <location>
        <begin position="20"/>
        <end position="130"/>
    </location>
</feature>
<protein>
    <submittedName>
        <fullName evidence="2">Thioredoxin-related protein</fullName>
    </submittedName>
</protein>
<sequence>MPMIIRVILLALLTLSPMAASRAGLDTDAVANPYGTFELIVVEAEGCIYCEIFRRDVLPAYETSEQGKKVPVRFVDVNDVDAGHLDFSASVDIVPTFVVVKSQHEVGRISGYVGPENFFQSINYLLGSAP</sequence>
<keyword evidence="3" id="KW-1185">Reference proteome</keyword>
<dbReference type="STRING" id="51670.SAMN04488557_0423"/>
<feature type="signal peptide" evidence="1">
    <location>
        <begin position="1"/>
        <end position="19"/>
    </location>
</feature>
<dbReference type="Proteomes" id="UP000199423">
    <property type="component" value="Unassembled WGS sequence"/>
</dbReference>
<dbReference type="AlphaFoldDB" id="A0A1I7MVA4"/>